<feature type="binding site" evidence="2">
    <location>
        <position position="74"/>
    </location>
    <ligand>
        <name>Fe cation</name>
        <dbReference type="ChEBI" id="CHEBI:24875"/>
    </ligand>
</feature>
<dbReference type="GO" id="GO:0008127">
    <property type="term" value="F:quercetin 2,3-dioxygenase activity"/>
    <property type="evidence" value="ECO:0007669"/>
    <property type="project" value="UniProtKB-EC"/>
</dbReference>
<dbReference type="AlphaFoldDB" id="A0A0S2I1W8"/>
<evidence type="ECO:0000313" key="7">
    <source>
        <dbReference type="Proteomes" id="UP000064893"/>
    </source>
</evidence>
<dbReference type="InterPro" id="IPR003829">
    <property type="entry name" value="Pirin_N_dom"/>
</dbReference>
<dbReference type="GO" id="GO:0046872">
    <property type="term" value="F:metal ion binding"/>
    <property type="evidence" value="ECO:0007669"/>
    <property type="project" value="UniProtKB-KW"/>
</dbReference>
<dbReference type="KEGG" id="blq:L21SP5_02592"/>
<dbReference type="InterPro" id="IPR014710">
    <property type="entry name" value="RmlC-like_jellyroll"/>
</dbReference>
<sequence>MYNRLITNIRPLGFTWQTQNPFLFCVHHLDHYPKGNEELGPDASFAGRNLGQDFTTKDGWRMYHGEAIPGFPAHPHRGFETVTVVLNGFVDHSDSHGAAGRYGNGDVQWMTAGAGLQHAEMFPLLNRNEDNPLELFQIWLNLPKAQKFADPHYKMLWAEDIPVYTQKDAKGNVSEITLIAGTIEDVSAPAPAPDSYAADAENDVSIWLIKMAPHASLELPTASAEADRSLYYYRGSGIKAAGIDIKPYHSIDLLADEKVILENGYDEAFLLLLQGKPINEPVVQHGPFVMSTGAEIKQAIMDYQQTQFGGWPWPRHDNVHNREEGRFAKYADGKEERP</sequence>
<feature type="domain" description="Pirin N-terminal" evidence="4">
    <location>
        <begin position="63"/>
        <end position="140"/>
    </location>
</feature>
<comment type="similarity">
    <text evidence="1 3">Belongs to the pirin family.</text>
</comment>
<dbReference type="CDD" id="cd02909">
    <property type="entry name" value="cupin_pirin_N"/>
    <property type="match status" value="1"/>
</dbReference>
<reference evidence="6 7" key="1">
    <citation type="submission" date="2015-11" db="EMBL/GenBank/DDBJ databases">
        <title>Description and complete genome sequence of a novel strain predominating in hypersaline microbial mats and representing a new family of the Bacteriodetes phylum.</title>
        <authorList>
            <person name="Spring S."/>
            <person name="Bunk B."/>
            <person name="Sproer C."/>
            <person name="Klenk H.-P."/>
        </authorList>
    </citation>
    <scope>NUCLEOTIDE SEQUENCE [LARGE SCALE GENOMIC DNA]</scope>
    <source>
        <strain evidence="6 7">L21-Spi-D4</strain>
    </source>
</reference>
<dbReference type="PIRSF" id="PIRSF006232">
    <property type="entry name" value="Pirin"/>
    <property type="match status" value="1"/>
</dbReference>
<organism evidence="6 7">
    <name type="scientific">Salinivirga cyanobacteriivorans</name>
    <dbReference type="NCBI Taxonomy" id="1307839"/>
    <lineage>
        <taxon>Bacteria</taxon>
        <taxon>Pseudomonadati</taxon>
        <taxon>Bacteroidota</taxon>
        <taxon>Bacteroidia</taxon>
        <taxon>Bacteroidales</taxon>
        <taxon>Salinivirgaceae</taxon>
        <taxon>Salinivirga</taxon>
    </lineage>
</organism>
<dbReference type="PANTHER" id="PTHR13903">
    <property type="entry name" value="PIRIN-RELATED"/>
    <property type="match status" value="1"/>
</dbReference>
<keyword evidence="2" id="KW-0408">Iron</keyword>
<feature type="binding site" evidence="2">
    <location>
        <position position="120"/>
    </location>
    <ligand>
        <name>Fe cation</name>
        <dbReference type="ChEBI" id="CHEBI:24875"/>
    </ligand>
</feature>
<keyword evidence="6" id="KW-0223">Dioxygenase</keyword>
<dbReference type="SUPFAM" id="SSF51182">
    <property type="entry name" value="RmlC-like cupins"/>
    <property type="match status" value="1"/>
</dbReference>
<protein>
    <submittedName>
        <fullName evidence="6">Quercetin 2,3-dioxygenase</fullName>
        <ecNumber evidence="6">1.13.11.24</ecNumber>
    </submittedName>
</protein>
<evidence type="ECO:0000256" key="3">
    <source>
        <dbReference type="RuleBase" id="RU003457"/>
    </source>
</evidence>
<evidence type="ECO:0000256" key="1">
    <source>
        <dbReference type="ARBA" id="ARBA00008416"/>
    </source>
</evidence>
<evidence type="ECO:0000256" key="2">
    <source>
        <dbReference type="PIRSR" id="PIRSR006232-1"/>
    </source>
</evidence>
<name>A0A0S2I1W8_9BACT</name>
<dbReference type="RefSeq" id="WP_057953606.1">
    <property type="nucleotide sequence ID" value="NZ_CP013118.1"/>
</dbReference>
<gene>
    <name evidence="6" type="primary">yhhW</name>
    <name evidence="6" type="ORF">L21SP5_02592</name>
</gene>
<keyword evidence="7" id="KW-1185">Reference proteome</keyword>
<keyword evidence="2" id="KW-0479">Metal-binding</keyword>
<accession>A0A0S2I1W8</accession>
<comment type="cofactor">
    <cofactor evidence="2">
        <name>Fe cation</name>
        <dbReference type="ChEBI" id="CHEBI:24875"/>
    </cofactor>
    <text evidence="2">Binds 1 Fe cation per subunit.</text>
</comment>
<dbReference type="Pfam" id="PF02678">
    <property type="entry name" value="Pirin"/>
    <property type="match status" value="1"/>
</dbReference>
<feature type="binding site" evidence="2">
    <location>
        <position position="76"/>
    </location>
    <ligand>
        <name>Fe cation</name>
        <dbReference type="ChEBI" id="CHEBI:24875"/>
    </ligand>
</feature>
<dbReference type="InterPro" id="IPR011051">
    <property type="entry name" value="RmlC_Cupin_sf"/>
</dbReference>
<dbReference type="PANTHER" id="PTHR13903:SF8">
    <property type="entry name" value="PIRIN"/>
    <property type="match status" value="1"/>
</dbReference>
<dbReference type="Proteomes" id="UP000064893">
    <property type="component" value="Chromosome"/>
</dbReference>
<dbReference type="EMBL" id="CP013118">
    <property type="protein sequence ID" value="ALO16215.1"/>
    <property type="molecule type" value="Genomic_DNA"/>
</dbReference>
<feature type="domain" description="Pirin C-terminal" evidence="5">
    <location>
        <begin position="209"/>
        <end position="309"/>
    </location>
</feature>
<dbReference type="Gene3D" id="2.60.120.10">
    <property type="entry name" value="Jelly Rolls"/>
    <property type="match status" value="2"/>
</dbReference>
<dbReference type="EC" id="1.13.11.24" evidence="6"/>
<keyword evidence="6" id="KW-0560">Oxidoreductase</keyword>
<dbReference type="Pfam" id="PF05726">
    <property type="entry name" value="Pirin_C"/>
    <property type="match status" value="1"/>
</dbReference>
<dbReference type="OrthoDB" id="321327at2"/>
<dbReference type="PATRIC" id="fig|1307839.3.peg.2722"/>
<feature type="binding site" evidence="2">
    <location>
        <position position="118"/>
    </location>
    <ligand>
        <name>Fe cation</name>
        <dbReference type="ChEBI" id="CHEBI:24875"/>
    </ligand>
</feature>
<evidence type="ECO:0000313" key="6">
    <source>
        <dbReference type="EMBL" id="ALO16215.1"/>
    </source>
</evidence>
<dbReference type="InterPro" id="IPR008778">
    <property type="entry name" value="Pirin_C_dom"/>
</dbReference>
<evidence type="ECO:0000259" key="5">
    <source>
        <dbReference type="Pfam" id="PF05726"/>
    </source>
</evidence>
<dbReference type="InterPro" id="IPR012093">
    <property type="entry name" value="Pirin"/>
</dbReference>
<proteinExistence type="inferred from homology"/>
<evidence type="ECO:0000259" key="4">
    <source>
        <dbReference type="Pfam" id="PF02678"/>
    </source>
</evidence>